<organism evidence="3 4">
    <name type="scientific">Candidatus Nitronauta litoralis</name>
    <dbReference type="NCBI Taxonomy" id="2705533"/>
    <lineage>
        <taxon>Bacteria</taxon>
        <taxon>Pseudomonadati</taxon>
        <taxon>Nitrospinota/Tectimicrobiota group</taxon>
        <taxon>Nitrospinota</taxon>
        <taxon>Nitrospinia</taxon>
        <taxon>Nitrospinales</taxon>
        <taxon>Nitrospinaceae</taxon>
        <taxon>Candidatus Nitronauta</taxon>
    </lineage>
</organism>
<keyword evidence="1" id="KW-0597">Phosphoprotein</keyword>
<dbReference type="EMBL" id="CP048685">
    <property type="protein sequence ID" value="QPJ62850.1"/>
    <property type="molecule type" value="Genomic_DNA"/>
</dbReference>
<dbReference type="Proteomes" id="UP000594688">
    <property type="component" value="Chromosome"/>
</dbReference>
<dbReference type="CDD" id="cd17557">
    <property type="entry name" value="REC_Rcp-like"/>
    <property type="match status" value="1"/>
</dbReference>
<protein>
    <submittedName>
        <fullName evidence="3">Response regulator</fullName>
    </submittedName>
</protein>
<sequence>MEGKPINVLLVEDDGIDVLNLKRALKKNNITNPLFVAGNGLEALDMLRGENGAKKIDLPRIILLDLNMPKMDGFEFLEQVRKDPELHTSIIYVMTTSSDQKDILKAHEFNIAGYIVKPLEFEVFRGIIKTLHESWGINEYP</sequence>
<feature type="domain" description="Response regulatory" evidence="2">
    <location>
        <begin position="7"/>
        <end position="132"/>
    </location>
</feature>
<dbReference type="GO" id="GO:0000160">
    <property type="term" value="P:phosphorelay signal transduction system"/>
    <property type="evidence" value="ECO:0007669"/>
    <property type="project" value="InterPro"/>
</dbReference>
<dbReference type="KEGG" id="nli:G3M70_13575"/>
<dbReference type="SMART" id="SM00448">
    <property type="entry name" value="REC"/>
    <property type="match status" value="1"/>
</dbReference>
<dbReference type="Pfam" id="PF00072">
    <property type="entry name" value="Response_reg"/>
    <property type="match status" value="1"/>
</dbReference>
<gene>
    <name evidence="3" type="ORF">G3M70_13575</name>
</gene>
<dbReference type="Gene3D" id="3.40.50.2300">
    <property type="match status" value="1"/>
</dbReference>
<dbReference type="SUPFAM" id="SSF52172">
    <property type="entry name" value="CheY-like"/>
    <property type="match status" value="1"/>
</dbReference>
<evidence type="ECO:0000259" key="2">
    <source>
        <dbReference type="PROSITE" id="PS50110"/>
    </source>
</evidence>
<dbReference type="InterPro" id="IPR011006">
    <property type="entry name" value="CheY-like_superfamily"/>
</dbReference>
<evidence type="ECO:0000313" key="4">
    <source>
        <dbReference type="Proteomes" id="UP000594688"/>
    </source>
</evidence>
<proteinExistence type="predicted"/>
<evidence type="ECO:0000256" key="1">
    <source>
        <dbReference type="PROSITE-ProRule" id="PRU00169"/>
    </source>
</evidence>
<reference evidence="3 4" key="1">
    <citation type="submission" date="2020-02" db="EMBL/GenBank/DDBJ databases">
        <title>Genomic and physiological characterization of two novel Nitrospinaceae genera.</title>
        <authorList>
            <person name="Mueller A.J."/>
            <person name="Jung M.-Y."/>
            <person name="Strachan C.R."/>
            <person name="Herbold C.W."/>
            <person name="Kirkegaard R.H."/>
            <person name="Daims H."/>
        </authorList>
    </citation>
    <scope>NUCLEOTIDE SEQUENCE [LARGE SCALE GENOMIC DNA]</scope>
    <source>
        <strain evidence="3">EB</strain>
    </source>
</reference>
<dbReference type="PANTHER" id="PTHR44520">
    <property type="entry name" value="RESPONSE REGULATOR RCP1-RELATED"/>
    <property type="match status" value="1"/>
</dbReference>
<dbReference type="PROSITE" id="PS50110">
    <property type="entry name" value="RESPONSE_REGULATORY"/>
    <property type="match status" value="1"/>
</dbReference>
<feature type="modified residue" description="4-aspartylphosphate" evidence="1">
    <location>
        <position position="65"/>
    </location>
</feature>
<name>A0A7T0G100_9BACT</name>
<dbReference type="InterPro" id="IPR001789">
    <property type="entry name" value="Sig_transdc_resp-reg_receiver"/>
</dbReference>
<dbReference type="AlphaFoldDB" id="A0A7T0G100"/>
<evidence type="ECO:0000313" key="3">
    <source>
        <dbReference type="EMBL" id="QPJ62850.1"/>
    </source>
</evidence>
<accession>A0A7T0G100</accession>
<dbReference type="PANTHER" id="PTHR44520:SF2">
    <property type="entry name" value="RESPONSE REGULATOR RCP1"/>
    <property type="match status" value="1"/>
</dbReference>
<dbReference type="InterPro" id="IPR052893">
    <property type="entry name" value="TCS_response_regulator"/>
</dbReference>